<name>A0A4Q4NU59_ALTAL</name>
<keyword evidence="1" id="KW-0732">Signal</keyword>
<gene>
    <name evidence="2" type="ORF">AA0117_g1077</name>
</gene>
<comment type="caution">
    <text evidence="2">The sequence shown here is derived from an EMBL/GenBank/DDBJ whole genome shotgun (WGS) entry which is preliminary data.</text>
</comment>
<proteinExistence type="predicted"/>
<evidence type="ECO:0000313" key="3">
    <source>
        <dbReference type="Proteomes" id="UP000291422"/>
    </source>
</evidence>
<reference evidence="3" key="1">
    <citation type="journal article" date="2019" name="bioRxiv">
        <title>Genomics, evolutionary history and diagnostics of the Alternaria alternata species group including apple and Asian pear pathotypes.</title>
        <authorList>
            <person name="Armitage A.D."/>
            <person name="Cockerton H.M."/>
            <person name="Sreenivasaprasad S."/>
            <person name="Woodhall J.W."/>
            <person name="Lane C.R."/>
            <person name="Harrison R.J."/>
            <person name="Clarkson J.P."/>
        </authorList>
    </citation>
    <scope>NUCLEOTIDE SEQUENCE [LARGE SCALE GENOMIC DNA]</scope>
    <source>
        <strain evidence="3">FERA 1177</strain>
    </source>
</reference>
<protein>
    <submittedName>
        <fullName evidence="2">Uncharacterized protein</fullName>
    </submittedName>
</protein>
<dbReference type="VEuPathDB" id="FungiDB:CC77DRAFT_517160"/>
<feature type="chain" id="PRO_5020954173" evidence="1">
    <location>
        <begin position="22"/>
        <end position="362"/>
    </location>
</feature>
<dbReference type="Proteomes" id="UP000291422">
    <property type="component" value="Unassembled WGS sequence"/>
</dbReference>
<dbReference type="AlphaFoldDB" id="A0A4Q4NU59"/>
<accession>A0A4Q4NU59</accession>
<feature type="signal peptide" evidence="1">
    <location>
        <begin position="1"/>
        <end position="21"/>
    </location>
</feature>
<sequence>MTPPQLFKILALFLLAVLTTASPIAIPTTGGVSVPTTIPSDVSIAIPASTSDDIPNDVSTEVNCYRCVYINLFCKEIGLTEDQCFQLRCKDPDCYRCRSSCRANQQLNGSDSATAGNVVAESSSTSMAPVTKREEAKRCFWVCIHTYCTRQCIGDDAVAALRANSALVIDEADMKTDTTISVSSSHAQLKNHFLYHCDWTSGICWTDPVLQAVAGSEISIEEIPDIPTKVCREVCSTDESLCGMVCDADENEDKNIDFGKADFANRGLKCHWECMFGQCWAVCLPTTAVGSADANADADANAVMGLSSLKYRWECYFGQCYARCVPSAKGEGAQKRGTLPPPCHERCDDDKCWIVCPRPPIE</sequence>
<evidence type="ECO:0000256" key="1">
    <source>
        <dbReference type="SAM" id="SignalP"/>
    </source>
</evidence>
<evidence type="ECO:0000313" key="2">
    <source>
        <dbReference type="EMBL" id="RYN83591.1"/>
    </source>
</evidence>
<organism evidence="2 3">
    <name type="scientific">Alternaria alternata</name>
    <name type="common">Alternaria rot fungus</name>
    <name type="synonym">Torula alternata</name>
    <dbReference type="NCBI Taxonomy" id="5599"/>
    <lineage>
        <taxon>Eukaryota</taxon>
        <taxon>Fungi</taxon>
        <taxon>Dikarya</taxon>
        <taxon>Ascomycota</taxon>
        <taxon>Pezizomycotina</taxon>
        <taxon>Dothideomycetes</taxon>
        <taxon>Pleosporomycetidae</taxon>
        <taxon>Pleosporales</taxon>
        <taxon>Pleosporineae</taxon>
        <taxon>Pleosporaceae</taxon>
        <taxon>Alternaria</taxon>
        <taxon>Alternaria sect. Alternaria</taxon>
        <taxon>Alternaria alternata complex</taxon>
    </lineage>
</organism>
<dbReference type="EMBL" id="PDXD01000001">
    <property type="protein sequence ID" value="RYN83591.1"/>
    <property type="molecule type" value="Genomic_DNA"/>
</dbReference>